<feature type="transmembrane region" description="Helical" evidence="1">
    <location>
        <begin position="27"/>
        <end position="49"/>
    </location>
</feature>
<evidence type="ECO:0000313" key="2">
    <source>
        <dbReference type="EMBL" id="HJC49256.1"/>
    </source>
</evidence>
<gene>
    <name evidence="2" type="ORF">H9754_01525</name>
</gene>
<feature type="transmembrane region" description="Helical" evidence="1">
    <location>
        <begin position="116"/>
        <end position="142"/>
    </location>
</feature>
<feature type="transmembrane region" description="Helical" evidence="1">
    <location>
        <begin position="61"/>
        <end position="81"/>
    </location>
</feature>
<evidence type="ECO:0000313" key="3">
    <source>
        <dbReference type="Proteomes" id="UP000823904"/>
    </source>
</evidence>
<dbReference type="EMBL" id="DWWD01000009">
    <property type="protein sequence ID" value="HJC49256.1"/>
    <property type="molecule type" value="Genomic_DNA"/>
</dbReference>
<comment type="caution">
    <text evidence="2">The sequence shown here is derived from an EMBL/GenBank/DDBJ whole genome shotgun (WGS) entry which is preliminary data.</text>
</comment>
<keyword evidence="1" id="KW-0472">Membrane</keyword>
<evidence type="ECO:0000256" key="1">
    <source>
        <dbReference type="SAM" id="Phobius"/>
    </source>
</evidence>
<accession>A0A9D2PFT1</accession>
<organism evidence="2 3">
    <name type="scientific">Candidatus Anaerostipes avistercoris</name>
    <dbReference type="NCBI Taxonomy" id="2838462"/>
    <lineage>
        <taxon>Bacteria</taxon>
        <taxon>Bacillati</taxon>
        <taxon>Bacillota</taxon>
        <taxon>Clostridia</taxon>
        <taxon>Lachnospirales</taxon>
        <taxon>Lachnospiraceae</taxon>
        <taxon>Anaerostipes</taxon>
    </lineage>
</organism>
<name>A0A9D2PFT1_9FIRM</name>
<proteinExistence type="predicted"/>
<keyword evidence="1" id="KW-0812">Transmembrane</keyword>
<reference evidence="2" key="2">
    <citation type="submission" date="2021-04" db="EMBL/GenBank/DDBJ databases">
        <authorList>
            <person name="Gilroy R."/>
        </authorList>
    </citation>
    <scope>NUCLEOTIDE SEQUENCE</scope>
    <source>
        <strain evidence="2">ChiSjej3B21-8574</strain>
    </source>
</reference>
<reference evidence="2" key="1">
    <citation type="journal article" date="2021" name="PeerJ">
        <title>Extensive microbial diversity within the chicken gut microbiome revealed by metagenomics and culture.</title>
        <authorList>
            <person name="Gilroy R."/>
            <person name="Ravi A."/>
            <person name="Getino M."/>
            <person name="Pursley I."/>
            <person name="Horton D.L."/>
            <person name="Alikhan N.F."/>
            <person name="Baker D."/>
            <person name="Gharbi K."/>
            <person name="Hall N."/>
            <person name="Watson M."/>
            <person name="Adriaenssens E.M."/>
            <person name="Foster-Nyarko E."/>
            <person name="Jarju S."/>
            <person name="Secka A."/>
            <person name="Antonio M."/>
            <person name="Oren A."/>
            <person name="Chaudhuri R.R."/>
            <person name="La Ragione R."/>
            <person name="Hildebrand F."/>
            <person name="Pallen M.J."/>
        </authorList>
    </citation>
    <scope>NUCLEOTIDE SEQUENCE</scope>
    <source>
        <strain evidence="2">ChiSjej3B21-8574</strain>
    </source>
</reference>
<dbReference type="AlphaFoldDB" id="A0A9D2PFT1"/>
<feature type="transmembrane region" description="Helical" evidence="1">
    <location>
        <begin position="162"/>
        <end position="191"/>
    </location>
</feature>
<protein>
    <submittedName>
        <fullName evidence="2">Uncharacterized protein</fullName>
    </submittedName>
</protein>
<dbReference type="Proteomes" id="UP000823904">
    <property type="component" value="Unassembled WGS sequence"/>
</dbReference>
<feature type="transmembrane region" description="Helical" evidence="1">
    <location>
        <begin position="87"/>
        <end position="104"/>
    </location>
</feature>
<keyword evidence="1" id="KW-1133">Transmembrane helix</keyword>
<sequence>MLQNYIHTISVTLMGLNVGIDAPLAELIAAISVYAVVLYVITGIITVLARLTKQIRIVNSAGTKAGCAGCTLFILFSILSLYLMREYFSQILIIFHPQTISLMIQDPGIALRLLPLLVILVIVLIILFSVLFFCFSMCRELVSVNVKANGNVKGLFLSFYELLSGIGWLAVIICAFSIGMAIIFLPFLFAVCLSRRDKWYYEERRY</sequence>